<dbReference type="PROSITE" id="PS50931">
    <property type="entry name" value="HTH_LYSR"/>
    <property type="match status" value="1"/>
</dbReference>
<dbReference type="PANTHER" id="PTHR30346:SF0">
    <property type="entry name" value="HCA OPERON TRANSCRIPTIONAL ACTIVATOR HCAR"/>
    <property type="match status" value="1"/>
</dbReference>
<evidence type="ECO:0000313" key="6">
    <source>
        <dbReference type="EMBL" id="SJZ95289.1"/>
    </source>
</evidence>
<sequence length="304" mass="34947">MTLQQLKYAITIAECGSMNEAAKRLYISQPSLSGAVKDLEDEVGFEIFIRSNRGIVITPAGEEFMSYARQVTDQYSLLQDRFINKTMRQKFSVSTQHYSFAVKAFVEVVNEYGMDNFEFAIHETRTEEVIENVKFFKSEIGVLYENDFNKKALEKIFHENSIEFDPLFTCDTFVYIWGGHPLAKKKEISIKELEEYPCLAFDQGRYGSLFLAEEQLSSYEYKKLIRANDRATMLNLMVGLNGYTLCSGIISEDLNGDAYVAIPLKESEKMTIGYIKRRGATLSDLGKLYIDHLAQYKKYAYNKQ</sequence>
<evidence type="ECO:0000259" key="5">
    <source>
        <dbReference type="PROSITE" id="PS50931"/>
    </source>
</evidence>
<organism evidence="6 7">
    <name type="scientific">Eubacterium ruminantium</name>
    <dbReference type="NCBI Taxonomy" id="42322"/>
    <lineage>
        <taxon>Bacteria</taxon>
        <taxon>Bacillati</taxon>
        <taxon>Bacillota</taxon>
        <taxon>Clostridia</taxon>
        <taxon>Eubacteriales</taxon>
        <taxon>Eubacteriaceae</taxon>
        <taxon>Eubacterium</taxon>
    </lineage>
</organism>
<evidence type="ECO:0000256" key="2">
    <source>
        <dbReference type="ARBA" id="ARBA00023015"/>
    </source>
</evidence>
<proteinExistence type="inferred from homology"/>
<dbReference type="OrthoDB" id="9803714at2"/>
<protein>
    <submittedName>
        <fullName evidence="6">DNA-binding transcriptional regulator, LysR family</fullName>
    </submittedName>
</protein>
<dbReference type="AlphaFoldDB" id="A0A1T4PV21"/>
<dbReference type="EMBL" id="FUXA01000014">
    <property type="protein sequence ID" value="SJZ95289.1"/>
    <property type="molecule type" value="Genomic_DNA"/>
</dbReference>
<dbReference type="GO" id="GO:0003677">
    <property type="term" value="F:DNA binding"/>
    <property type="evidence" value="ECO:0007669"/>
    <property type="project" value="UniProtKB-KW"/>
</dbReference>
<dbReference type="GO" id="GO:0032993">
    <property type="term" value="C:protein-DNA complex"/>
    <property type="evidence" value="ECO:0007669"/>
    <property type="project" value="TreeGrafter"/>
</dbReference>
<evidence type="ECO:0000256" key="4">
    <source>
        <dbReference type="ARBA" id="ARBA00023163"/>
    </source>
</evidence>
<dbReference type="InterPro" id="IPR036390">
    <property type="entry name" value="WH_DNA-bd_sf"/>
</dbReference>
<keyword evidence="7" id="KW-1185">Reference proteome</keyword>
<dbReference type="Gene3D" id="1.10.10.10">
    <property type="entry name" value="Winged helix-like DNA-binding domain superfamily/Winged helix DNA-binding domain"/>
    <property type="match status" value="1"/>
</dbReference>
<dbReference type="InterPro" id="IPR005119">
    <property type="entry name" value="LysR_subst-bd"/>
</dbReference>
<dbReference type="InterPro" id="IPR000847">
    <property type="entry name" value="LysR_HTH_N"/>
</dbReference>
<dbReference type="SUPFAM" id="SSF46785">
    <property type="entry name" value="Winged helix' DNA-binding domain"/>
    <property type="match status" value="1"/>
</dbReference>
<evidence type="ECO:0000256" key="1">
    <source>
        <dbReference type="ARBA" id="ARBA00009437"/>
    </source>
</evidence>
<dbReference type="CDD" id="cd05466">
    <property type="entry name" value="PBP2_LTTR_substrate"/>
    <property type="match status" value="1"/>
</dbReference>
<dbReference type="Gene3D" id="3.40.190.10">
    <property type="entry name" value="Periplasmic binding protein-like II"/>
    <property type="match status" value="2"/>
</dbReference>
<dbReference type="RefSeq" id="WP_078787943.1">
    <property type="nucleotide sequence ID" value="NZ_FMTO01000013.1"/>
</dbReference>
<name>A0A1T4PV21_9FIRM</name>
<dbReference type="FunFam" id="1.10.10.10:FF:000001">
    <property type="entry name" value="LysR family transcriptional regulator"/>
    <property type="match status" value="1"/>
</dbReference>
<keyword evidence="2" id="KW-0805">Transcription regulation</keyword>
<dbReference type="PANTHER" id="PTHR30346">
    <property type="entry name" value="TRANSCRIPTIONAL DUAL REGULATOR HCAR-RELATED"/>
    <property type="match status" value="1"/>
</dbReference>
<reference evidence="6 7" key="1">
    <citation type="submission" date="2017-02" db="EMBL/GenBank/DDBJ databases">
        <authorList>
            <person name="Peterson S.W."/>
        </authorList>
    </citation>
    <scope>NUCLEOTIDE SEQUENCE [LARGE SCALE GENOMIC DNA]</scope>
    <source>
        <strain evidence="6 7">ATCC 17233</strain>
    </source>
</reference>
<dbReference type="Pfam" id="PF00126">
    <property type="entry name" value="HTH_1"/>
    <property type="match status" value="1"/>
</dbReference>
<dbReference type="Pfam" id="PF03466">
    <property type="entry name" value="LysR_substrate"/>
    <property type="match status" value="1"/>
</dbReference>
<feature type="domain" description="HTH lysR-type" evidence="5">
    <location>
        <begin position="1"/>
        <end position="58"/>
    </location>
</feature>
<comment type="similarity">
    <text evidence="1">Belongs to the LysR transcriptional regulatory family.</text>
</comment>
<dbReference type="GO" id="GO:0003700">
    <property type="term" value="F:DNA-binding transcription factor activity"/>
    <property type="evidence" value="ECO:0007669"/>
    <property type="project" value="InterPro"/>
</dbReference>
<evidence type="ECO:0000256" key="3">
    <source>
        <dbReference type="ARBA" id="ARBA00023125"/>
    </source>
</evidence>
<dbReference type="PRINTS" id="PR00039">
    <property type="entry name" value="HTHLYSR"/>
</dbReference>
<gene>
    <name evidence="6" type="ORF">SAMN02745110_02144</name>
</gene>
<accession>A0A1T4PV21</accession>
<evidence type="ECO:0000313" key="7">
    <source>
        <dbReference type="Proteomes" id="UP000189857"/>
    </source>
</evidence>
<keyword evidence="3 6" id="KW-0238">DNA-binding</keyword>
<keyword evidence="4" id="KW-0804">Transcription</keyword>
<dbReference type="SUPFAM" id="SSF53850">
    <property type="entry name" value="Periplasmic binding protein-like II"/>
    <property type="match status" value="1"/>
</dbReference>
<dbReference type="Proteomes" id="UP000189857">
    <property type="component" value="Unassembled WGS sequence"/>
</dbReference>
<dbReference type="InterPro" id="IPR036388">
    <property type="entry name" value="WH-like_DNA-bd_sf"/>
</dbReference>